<dbReference type="PANTHER" id="PTHR43681">
    <property type="entry name" value="TRANSMEMBRANE GTPASE FZO"/>
    <property type="match status" value="1"/>
</dbReference>
<feature type="region of interest" description="Disordered" evidence="2">
    <location>
        <begin position="557"/>
        <end position="578"/>
    </location>
</feature>
<evidence type="ECO:0000313" key="5">
    <source>
        <dbReference type="Proteomes" id="UP001597168"/>
    </source>
</evidence>
<dbReference type="SUPFAM" id="SSF52540">
    <property type="entry name" value="P-loop containing nucleoside triphosphate hydrolases"/>
    <property type="match status" value="1"/>
</dbReference>
<dbReference type="Pfam" id="PF00350">
    <property type="entry name" value="Dynamin_N"/>
    <property type="match status" value="1"/>
</dbReference>
<feature type="domain" description="Dynamin N-terminal" evidence="3">
    <location>
        <begin position="42"/>
        <end position="209"/>
    </location>
</feature>
<feature type="coiled-coil region" evidence="1">
    <location>
        <begin position="310"/>
        <end position="337"/>
    </location>
</feature>
<accession>A0ABW3QYE6</accession>
<keyword evidence="5" id="KW-1185">Reference proteome</keyword>
<evidence type="ECO:0000256" key="1">
    <source>
        <dbReference type="SAM" id="Coils"/>
    </source>
</evidence>
<evidence type="ECO:0000259" key="3">
    <source>
        <dbReference type="Pfam" id="PF00350"/>
    </source>
</evidence>
<evidence type="ECO:0000256" key="2">
    <source>
        <dbReference type="SAM" id="MobiDB-lite"/>
    </source>
</evidence>
<feature type="compositionally biased region" description="Basic and acidic residues" evidence="2">
    <location>
        <begin position="564"/>
        <end position="578"/>
    </location>
</feature>
<dbReference type="RefSeq" id="WP_380725133.1">
    <property type="nucleotide sequence ID" value="NZ_JBHTLK010000118.1"/>
</dbReference>
<name>A0ABW3QYE6_9PSEU</name>
<evidence type="ECO:0000313" key="4">
    <source>
        <dbReference type="EMBL" id="MFD1149706.1"/>
    </source>
</evidence>
<reference evidence="5" key="1">
    <citation type="journal article" date="2019" name="Int. J. Syst. Evol. Microbiol.">
        <title>The Global Catalogue of Microorganisms (GCM) 10K type strain sequencing project: providing services to taxonomists for standard genome sequencing and annotation.</title>
        <authorList>
            <consortium name="The Broad Institute Genomics Platform"/>
            <consortium name="The Broad Institute Genome Sequencing Center for Infectious Disease"/>
            <person name="Wu L."/>
            <person name="Ma J."/>
        </authorList>
    </citation>
    <scope>NUCLEOTIDE SEQUENCE [LARGE SCALE GENOMIC DNA]</scope>
    <source>
        <strain evidence="5">CCUG 60214</strain>
    </source>
</reference>
<dbReference type="InterPro" id="IPR027417">
    <property type="entry name" value="P-loop_NTPase"/>
</dbReference>
<dbReference type="Proteomes" id="UP001597168">
    <property type="component" value="Unassembled WGS sequence"/>
</dbReference>
<dbReference type="PANTHER" id="PTHR43681:SF1">
    <property type="entry name" value="SARCALUMENIN"/>
    <property type="match status" value="1"/>
</dbReference>
<protein>
    <submittedName>
        <fullName evidence="4">Dynamin family protein</fullName>
    </submittedName>
</protein>
<dbReference type="InterPro" id="IPR045063">
    <property type="entry name" value="Dynamin_N"/>
</dbReference>
<comment type="caution">
    <text evidence="4">The sequence shown here is derived from an EMBL/GenBank/DDBJ whole genome shotgun (WGS) entry which is preliminary data.</text>
</comment>
<dbReference type="InterPro" id="IPR051943">
    <property type="entry name" value="TRAFAC_Dynamin-like_GTPase"/>
</dbReference>
<sequence>MSAPWLDVLDDTIRACAAHNRPDLAERLREKRARQLDPKLRVLVIGEPKQGKSQLVNAMVNAPVCPVGDDVTTAVPTFVQHAETPSAALVRGASIANTPTERIPTERIPVPIDQLADQVSANHGHGGDLVRAEVGIPRALLDSGLVLIDTPGVGDLRPAHTASTFAALLQADAVLMVSDATAELTGSELELLKQVMTSCPNVIVVLTKIDIAAQWRRVVERNRAHLARAGVTAKLIPVSAALRLRAAKTGDKALNAESGFPELLACVRQDIVAAADQLARRTIAVTAASAIKQLVAPVREELSARATQGAGATVAALNEAQRRIDELRRRSARWQTVLADEMADLVSDIEYDLRDRTRRILREIDRTFETADPALGWDKFEAWLEDNLTEAATTNFAWLLERSEWVAEKVAKSFPVARDDLLPESIFPDDVLDRVAPMDKPVIETFNLMQKAFTGLKGSYGGVLMFGLATSLAGMPLINAISLGAGALFGGKSIIDESDQRLRRRQAAAKAAAARHVDDFFIKFSKDCRDAARHIQRSLRSHFATLAEEMQETLLESARSARRAVQDDNTERERRNREAKRELDQLVALYQRVQALAGGQAPPLGISA</sequence>
<dbReference type="Gene3D" id="3.40.50.300">
    <property type="entry name" value="P-loop containing nucleotide triphosphate hydrolases"/>
    <property type="match status" value="1"/>
</dbReference>
<organism evidence="4 5">
    <name type="scientific">Saccharothrix hoggarensis</name>
    <dbReference type="NCBI Taxonomy" id="913853"/>
    <lineage>
        <taxon>Bacteria</taxon>
        <taxon>Bacillati</taxon>
        <taxon>Actinomycetota</taxon>
        <taxon>Actinomycetes</taxon>
        <taxon>Pseudonocardiales</taxon>
        <taxon>Pseudonocardiaceae</taxon>
        <taxon>Saccharothrix</taxon>
    </lineage>
</organism>
<dbReference type="EMBL" id="JBHTLK010000118">
    <property type="protein sequence ID" value="MFD1149706.1"/>
    <property type="molecule type" value="Genomic_DNA"/>
</dbReference>
<gene>
    <name evidence="4" type="ORF">ACFQ3T_21445</name>
</gene>
<keyword evidence="1" id="KW-0175">Coiled coil</keyword>
<proteinExistence type="predicted"/>